<feature type="transmembrane region" description="Helical" evidence="2">
    <location>
        <begin position="1761"/>
        <end position="1783"/>
    </location>
</feature>
<keyword evidence="2" id="KW-0812">Transmembrane</keyword>
<dbReference type="InterPro" id="IPR006212">
    <property type="entry name" value="Furin_repeat"/>
</dbReference>
<feature type="transmembrane region" description="Helical" evidence="2">
    <location>
        <begin position="1804"/>
        <end position="1820"/>
    </location>
</feature>
<feature type="region of interest" description="Disordered" evidence="1">
    <location>
        <begin position="1931"/>
        <end position="1995"/>
    </location>
</feature>
<dbReference type="InterPro" id="IPR011050">
    <property type="entry name" value="Pectin_lyase_fold/virulence"/>
</dbReference>
<evidence type="ECO:0000313" key="3">
    <source>
        <dbReference type="EMBL" id="CAI2362983.1"/>
    </source>
</evidence>
<feature type="transmembrane region" description="Helical" evidence="2">
    <location>
        <begin position="1832"/>
        <end position="1853"/>
    </location>
</feature>
<dbReference type="SUPFAM" id="SSF51126">
    <property type="entry name" value="Pectin lyase-like"/>
    <property type="match status" value="1"/>
</dbReference>
<keyword evidence="4" id="KW-1185">Reference proteome</keyword>
<keyword evidence="2" id="KW-1133">Transmembrane helix</keyword>
<proteinExistence type="predicted"/>
<feature type="transmembrane region" description="Helical" evidence="2">
    <location>
        <begin position="1511"/>
        <end position="1531"/>
    </location>
</feature>
<accession>A0AAD1X4Q6</accession>
<dbReference type="Gene3D" id="2.10.220.10">
    <property type="entry name" value="Hormone Receptor, Insulin-like Growth Factor Receptor 1, Chain A, domain 2"/>
    <property type="match status" value="1"/>
</dbReference>
<evidence type="ECO:0000256" key="1">
    <source>
        <dbReference type="SAM" id="MobiDB-lite"/>
    </source>
</evidence>
<dbReference type="SUPFAM" id="SSF57184">
    <property type="entry name" value="Growth factor receptor domain"/>
    <property type="match status" value="1"/>
</dbReference>
<feature type="transmembrane region" description="Helical" evidence="2">
    <location>
        <begin position="1697"/>
        <end position="1721"/>
    </location>
</feature>
<feature type="transmembrane region" description="Helical" evidence="2">
    <location>
        <begin position="1543"/>
        <end position="1565"/>
    </location>
</feature>
<dbReference type="InterPro" id="IPR009030">
    <property type="entry name" value="Growth_fac_rcpt_cys_sf"/>
</dbReference>
<evidence type="ECO:0000313" key="4">
    <source>
        <dbReference type="Proteomes" id="UP001295684"/>
    </source>
</evidence>
<keyword evidence="2" id="KW-0472">Membrane</keyword>
<feature type="transmembrane region" description="Helical" evidence="2">
    <location>
        <begin position="1610"/>
        <end position="1634"/>
    </location>
</feature>
<dbReference type="EMBL" id="CAMPGE010004138">
    <property type="protein sequence ID" value="CAI2362983.1"/>
    <property type="molecule type" value="Genomic_DNA"/>
</dbReference>
<dbReference type="PANTHER" id="PTHR11319">
    <property type="entry name" value="G PROTEIN-COUPLED RECEPTOR-RELATED"/>
    <property type="match status" value="1"/>
</dbReference>
<organism evidence="3 4">
    <name type="scientific">Euplotes crassus</name>
    <dbReference type="NCBI Taxonomy" id="5936"/>
    <lineage>
        <taxon>Eukaryota</taxon>
        <taxon>Sar</taxon>
        <taxon>Alveolata</taxon>
        <taxon>Ciliophora</taxon>
        <taxon>Intramacronucleata</taxon>
        <taxon>Spirotrichea</taxon>
        <taxon>Hypotrichia</taxon>
        <taxon>Euplotida</taxon>
        <taxon>Euplotidae</taxon>
        <taxon>Moneuplotes</taxon>
    </lineage>
</organism>
<comment type="caution">
    <text evidence="3">The sequence shown here is derived from an EMBL/GenBank/DDBJ whole genome shotgun (WGS) entry which is preliminary data.</text>
</comment>
<dbReference type="Proteomes" id="UP001295684">
    <property type="component" value="Unassembled WGS sequence"/>
</dbReference>
<sequence length="2015" mass="224449">MQGYFREGEICKPCLSECKECNEISSCSACEDYMFMNSTNSLCEKCPIGTYYGATGGTCKSCEGSCEGPCKAQLSCITCPLGEILNLSTLKCDTSCNGVVLESDILNLPPYCKPFGVDGVSMEYYIDPQSSQPLELGTLEYPYRSFKAANLEITSFFSHSIAAITIFTKSAYLQDNTNYYINMTAVGILPHPQLVLLGQVPTLIPTAVKQHTTHKRALFHLLNTTFVNLEMSTQMAINNGDFGDYEEAILKQDKVTVLPLRTSFILQNINIYREETQPDEVLWFMILGNLQEKFINIKNINLNITGSFIETHRAANIVIENIKADLVRQDILYRSSDLSCNDPDSFLTPTVVFSNFSFVNSNVNNGRAPKDVLRLNEVGNTTAVNIDCRNHFTDLTRVGGCVGSLLNPSCLPDDSQLQAIQAINVTIDNISSNRRFITGNAINADIAHYRNVFINIQGFKAQDININSPFPLFGVIATYHDAMILQDSEIRNAISTQFLTGGVALGNFTSLNNVFRDIDGGIAPPMMSRYCYLTNLQKFKLVNYTSSISATIPLLYISPFDFSHLSIDEIHIEDCNFANVGFIAIDLRPSTLQITNGYFKNTELGMTKEFFRVSNVGNFLFSNHTIIDCSSIDQDSFSFLLKIGLLNLNEADGILVEDIIFFNSSISLIDVGTLYQTLTHPKTFIVKDITYSNCSIPHSNALISTQGHITNESYTINFLNIAFTNIVFQGKGTLINFGHQLTDPILVANLTIVGVSSCKINVESFYQTLDTLKTRVNIQGMVSDRVFTMSQPFIRTYIGGVLNITLASFTNTESLNVNSGIFSTLSDSVVSLQNAVFQNNSGISAILFKISDKSRLICRNCTIANNFALSKAIVSTETDGSFEFISSNISQNYALENSIGEVFGLLKTSIIESSNIFENLAISKSAFDTELISCEKLCFLGPHFLQYLLNLNTTSLTFSNVAIQVLYGTLEIRESTQIYNQQKFINAFTSTVRIIDSSISQIVLERSNIDIIFSELILSNVTMSNIINPLETEFILVTSESKLHVTNTTFKSSHSSLFSIQSSGVELISDLKFVNVSNVNSLIKVIGATHFTADKVILNQSIATDQLLEFNDAHNISIKSIEVSDMNVPLIKAIGSSFLLLQDIMIRNSTKSLDLNQCVVVKMTRCNFQDNGNNSTSSGGAIRLLNSNITIDNSLFIRNHAIQGGAISFSCISKNNCYLDVQNSTFSMNIASKLGGAIYYDYTPPNKTDVVFLNNSAPYGQDLASYPFRIGLLGSTQDGDIKLDSIGSGIVIEPPLKLALFDYDNQIMNQDSSSQLIITSADLSKGTISGTNVDIVKNGVATFDEVKATATPGSTSIKFKVSSKIFDKNKLSDVFNKSSGDTNIIINFRYCKPGEQQIGGTCSECNTGTYSLNWNSTSCYKCIDNAQCNGGNNVEVKSGYWRRLHNSSTVVECLYGKACKGGFLANSTSPVQCDRGYGGPMCSQCEIIDGAKYEKTNEFQCAKCPNPLVNAFRVFGLMILVFLYFMALIVLNVRKTKESQMSVLLRILTNYMQLITTSMSMSLSYPSFLDSFTGPLKRMGGSSDTFLSFDCFVTDYEIKGPFQKNSVFKLFLLIFLPLALFFVISLIWVVIYLIKRRWMKNIQRNLTISFISVVFLLHPRLTQAGINIWRCVKIDEDVEVARFDMSFECYSAQHLKYCFTIGLPILLFWSILTPLVAFILLCKNRQATEENKVRKYFLVLYQGLTPECYYWEFVNTVRKSLVLALLVLPETTRITLSSIILLLSGRIQLNLKPYKKDENNQVEFLAISAGAITILSGIVFSEKNPVESLNTLTLFIIIGLNIFFLLSWLYLLAQEFSEKSKIATKISTILACLICLRQKKTSAIEKEPKETVKAKENVQDPPVPALIQHPEDHNTTTLFVRRRRVVRKFRKRRRKVVKRVTGNRQKSNKRESQKESMSNLIQPDPNNLLPQDSSSCHLSDISNSEMPFHAGMRPQARRVNFGINSGDLEQNESER</sequence>
<reference evidence="3" key="1">
    <citation type="submission" date="2023-07" db="EMBL/GenBank/DDBJ databases">
        <authorList>
            <consortium name="AG Swart"/>
            <person name="Singh M."/>
            <person name="Singh A."/>
            <person name="Seah K."/>
            <person name="Emmerich C."/>
        </authorList>
    </citation>
    <scope>NUCLEOTIDE SEQUENCE</scope>
    <source>
        <strain evidence="3">DP1</strain>
    </source>
</reference>
<dbReference type="PANTHER" id="PTHR11319:SF35">
    <property type="entry name" value="OUTER MEMBRANE PROTEIN PMPC-RELATED"/>
    <property type="match status" value="1"/>
</dbReference>
<dbReference type="SMART" id="SM00261">
    <property type="entry name" value="FU"/>
    <property type="match status" value="1"/>
</dbReference>
<feature type="compositionally biased region" description="Polar residues" evidence="1">
    <location>
        <begin position="1955"/>
        <end position="1985"/>
    </location>
</feature>
<dbReference type="CDD" id="cd00185">
    <property type="entry name" value="TNFRSF"/>
    <property type="match status" value="1"/>
</dbReference>
<name>A0AAD1X4Q6_EUPCR</name>
<protein>
    <submittedName>
        <fullName evidence="3">Uncharacterized protein</fullName>
    </submittedName>
</protein>
<gene>
    <name evidence="3" type="ORF">ECRASSUSDP1_LOCUS4313</name>
</gene>
<evidence type="ECO:0000256" key="2">
    <source>
        <dbReference type="SAM" id="Phobius"/>
    </source>
</evidence>